<dbReference type="InterPro" id="IPR012341">
    <property type="entry name" value="6hp_glycosidase-like_sf"/>
</dbReference>
<reference evidence="2" key="1">
    <citation type="submission" date="2019-10" db="EMBL/GenBank/DDBJ databases">
        <title>Description of Paenibacillus glebae sp. nov.</title>
        <authorList>
            <person name="Carlier A."/>
            <person name="Qi S."/>
        </authorList>
    </citation>
    <scope>NUCLEOTIDE SEQUENCE</scope>
    <source>
        <strain evidence="2">LMG 31456</strain>
    </source>
</reference>
<dbReference type="InterPro" id="IPR010905">
    <property type="entry name" value="Glyco_hydro_88"/>
</dbReference>
<dbReference type="InterPro" id="IPR008928">
    <property type="entry name" value="6-hairpin_glycosidase_sf"/>
</dbReference>
<sequence length="507" mass="55915">MGTSNMELPWRRLYLFADAVDAPGLHFPGLQIPSGFQAVAVVPAPDELARLQIPGTGPATRFFFAGATPREPVRVQTLRITFASNIKGEVEVEAFLPESKRRIGLFDVRYAYSKQMFEIAVDPGMVDGIYREGIGLRLTKGTEAVWILWGEGKDCSVFAPHLLVLPETEDFTSKNRLALFNHHLKSQVCYHRSGWMEGCVLDGLYDLYRQTEDITYLHAVKNHLQQFLADNSGSEEHSGPRVQNGKIVADVTERTLPYAVLARIEPDHPAIGALIEHWYADKREDGSVYDRETDTITGEGVYTAGYPMAAIAAALDRDDLAELALRQLLSRKERLAAEAGIYLRADVQGQRTYLNWARAWAWYLLGAARILIELKDWSLKSPNLYYEEAAKEFVRAAVIAASMQQEDGLWAVFTDDPVTGAEAGGSAGIAAALALGVRYGFLEEAFRSKAETAWDGLLLHLTPDGLLGGVSQTNQGGEELQRSGYRVLFQMGMGLMAQLGAALGKSL</sequence>
<dbReference type="GO" id="GO:0016787">
    <property type="term" value="F:hydrolase activity"/>
    <property type="evidence" value="ECO:0007669"/>
    <property type="project" value="UniProtKB-KW"/>
</dbReference>
<gene>
    <name evidence="2" type="ORF">GC093_14960</name>
</gene>
<dbReference type="Pfam" id="PF07470">
    <property type="entry name" value="Glyco_hydro_88"/>
    <property type="match status" value="1"/>
</dbReference>
<dbReference type="AlphaFoldDB" id="A0A972K333"/>
<evidence type="ECO:0000256" key="1">
    <source>
        <dbReference type="ARBA" id="ARBA00022801"/>
    </source>
</evidence>
<keyword evidence="1" id="KW-0378">Hydrolase</keyword>
<evidence type="ECO:0000313" key="3">
    <source>
        <dbReference type="Proteomes" id="UP000641588"/>
    </source>
</evidence>
<dbReference type="SUPFAM" id="SSF48208">
    <property type="entry name" value="Six-hairpin glycosidases"/>
    <property type="match status" value="1"/>
</dbReference>
<evidence type="ECO:0000313" key="2">
    <source>
        <dbReference type="EMBL" id="NOU94507.1"/>
    </source>
</evidence>
<protein>
    <submittedName>
        <fullName evidence="2">Uncharacterized protein</fullName>
    </submittedName>
</protein>
<dbReference type="EMBL" id="WHOD01000056">
    <property type="protein sequence ID" value="NOU94507.1"/>
    <property type="molecule type" value="Genomic_DNA"/>
</dbReference>
<keyword evidence="3" id="KW-1185">Reference proteome</keyword>
<name>A0A972K333_9BACL</name>
<dbReference type="Gene3D" id="1.50.10.10">
    <property type="match status" value="1"/>
</dbReference>
<accession>A0A972K333</accession>
<dbReference type="PANTHER" id="PTHR33886:SF8">
    <property type="entry name" value="UNSATURATED RHAMNOGALACTURONAN HYDROLASE (EUROFUNG)"/>
    <property type="match status" value="1"/>
</dbReference>
<comment type="caution">
    <text evidence="2">The sequence shown here is derived from an EMBL/GenBank/DDBJ whole genome shotgun (WGS) entry which is preliminary data.</text>
</comment>
<dbReference type="InterPro" id="IPR052043">
    <property type="entry name" value="PolySaccharide_Degr_Enz"/>
</dbReference>
<dbReference type="PANTHER" id="PTHR33886">
    <property type="entry name" value="UNSATURATED RHAMNOGALACTURONAN HYDROLASE (EUROFUNG)"/>
    <property type="match status" value="1"/>
</dbReference>
<proteinExistence type="predicted"/>
<dbReference type="GO" id="GO:0005975">
    <property type="term" value="P:carbohydrate metabolic process"/>
    <property type="evidence" value="ECO:0007669"/>
    <property type="project" value="InterPro"/>
</dbReference>
<dbReference type="Proteomes" id="UP000641588">
    <property type="component" value="Unassembled WGS sequence"/>
</dbReference>
<organism evidence="2 3">
    <name type="scientific">Paenibacillus foliorum</name>
    <dbReference type="NCBI Taxonomy" id="2654974"/>
    <lineage>
        <taxon>Bacteria</taxon>
        <taxon>Bacillati</taxon>
        <taxon>Bacillota</taxon>
        <taxon>Bacilli</taxon>
        <taxon>Bacillales</taxon>
        <taxon>Paenibacillaceae</taxon>
        <taxon>Paenibacillus</taxon>
    </lineage>
</organism>